<evidence type="ECO:0000256" key="1">
    <source>
        <dbReference type="SAM" id="Phobius"/>
    </source>
</evidence>
<protein>
    <submittedName>
        <fullName evidence="2">Uncharacterized protein</fullName>
    </submittedName>
</protein>
<keyword evidence="1" id="KW-1133">Transmembrane helix</keyword>
<feature type="transmembrane region" description="Helical" evidence="1">
    <location>
        <begin position="283"/>
        <end position="303"/>
    </location>
</feature>
<proteinExistence type="predicted"/>
<dbReference type="RefSeq" id="WP_324668063.1">
    <property type="nucleotide sequence ID" value="NZ_CP141614.1"/>
</dbReference>
<evidence type="ECO:0000313" key="3">
    <source>
        <dbReference type="Proteomes" id="UP001333102"/>
    </source>
</evidence>
<reference evidence="3" key="1">
    <citation type="submission" date="2023-12" db="EMBL/GenBank/DDBJ databases">
        <title>Novel isolates from deep terrestrial aquifers shed light on the physiology and ecology of the class Limnochordia.</title>
        <authorList>
            <person name="Karnachuk O.V."/>
            <person name="Lukina A.P."/>
            <person name="Avakyan M.R."/>
            <person name="Kadnikov V."/>
            <person name="Begmatov S."/>
            <person name="Beletsky A.V."/>
            <person name="Mardanov A.V."/>
            <person name="Ravin N.V."/>
        </authorList>
    </citation>
    <scope>NUCLEOTIDE SEQUENCE [LARGE SCALE GENOMIC DNA]</scope>
    <source>
        <strain evidence="3">LN</strain>
    </source>
</reference>
<dbReference type="EMBL" id="CP141614">
    <property type="protein sequence ID" value="WRP13807.1"/>
    <property type="molecule type" value="Genomic_DNA"/>
</dbReference>
<keyword evidence="1" id="KW-0812">Transmembrane</keyword>
<evidence type="ECO:0000313" key="2">
    <source>
        <dbReference type="EMBL" id="WRP13807.1"/>
    </source>
</evidence>
<organism evidence="2 3">
    <name type="scientific">Geochorda subterranea</name>
    <dbReference type="NCBI Taxonomy" id="3109564"/>
    <lineage>
        <taxon>Bacteria</taxon>
        <taxon>Bacillati</taxon>
        <taxon>Bacillota</taxon>
        <taxon>Limnochordia</taxon>
        <taxon>Limnochordales</taxon>
        <taxon>Geochordaceae</taxon>
        <taxon>Geochorda</taxon>
    </lineage>
</organism>
<name>A0ABZ1BNV6_9FIRM</name>
<feature type="transmembrane region" description="Helical" evidence="1">
    <location>
        <begin position="17"/>
        <end position="40"/>
    </location>
</feature>
<sequence>MAVDDRCRTFQALTRRIVGYVLLSAALFTVVLSTVSFLLVSRSALRTFRASAEATVTQRVERSAMAIAAAQASAVQISHNTAVLEALASDQASPAVKPLLDTLKNTSFGIIGLTLYTPTRTYTTSGMAGVPTLAEMLQEPQIAAFVRSDEPSWLSVRTSHMAHIYQDVRYDPSFGMITYIVRLPQGFLFMDLHPRYIYQSFFDYREHPNFAGIETYILTSRGTYLRSPFNQEEHARYLSEAVPGATTLSRDRRFLIVARPFAAPGSQVVSLVPLEPYYRRMRAFLLLLVGCAGLSALAAWLLGRYLSSTIVGPLMRLRAKMQRWSA</sequence>
<accession>A0ABZ1BNV6</accession>
<keyword evidence="1" id="KW-0472">Membrane</keyword>
<dbReference type="Proteomes" id="UP001333102">
    <property type="component" value="Chromosome"/>
</dbReference>
<gene>
    <name evidence="2" type="ORF">VLY81_10220</name>
</gene>
<keyword evidence="3" id="KW-1185">Reference proteome</keyword>